<dbReference type="Pfam" id="PF01799">
    <property type="entry name" value="Fer2_2"/>
    <property type="match status" value="1"/>
</dbReference>
<dbReference type="Proteomes" id="UP001162135">
    <property type="component" value="Unassembled WGS sequence"/>
</dbReference>
<dbReference type="CDD" id="cd00207">
    <property type="entry name" value="fer2"/>
    <property type="match status" value="1"/>
</dbReference>
<evidence type="ECO:0000313" key="7">
    <source>
        <dbReference type="EMBL" id="MDH4573991.1"/>
    </source>
</evidence>
<proteinExistence type="predicted"/>
<dbReference type="Gene3D" id="3.10.20.30">
    <property type="match status" value="1"/>
</dbReference>
<organism evidence="7 8">
    <name type="scientific">Salinicola acroporae</name>
    <dbReference type="NCBI Taxonomy" id="1541440"/>
    <lineage>
        <taxon>Bacteria</taxon>
        <taxon>Pseudomonadati</taxon>
        <taxon>Pseudomonadota</taxon>
        <taxon>Gammaproteobacteria</taxon>
        <taxon>Oceanospirillales</taxon>
        <taxon>Halomonadaceae</taxon>
        <taxon>Salinicola</taxon>
    </lineage>
</organism>
<evidence type="ECO:0000256" key="3">
    <source>
        <dbReference type="ARBA" id="ARBA00023002"/>
    </source>
</evidence>
<dbReference type="RefSeq" id="WP_110717557.1">
    <property type="nucleotide sequence ID" value="NZ_PGFS01000001.1"/>
</dbReference>
<dbReference type="Gene3D" id="1.10.150.120">
    <property type="entry name" value="[2Fe-2S]-binding domain"/>
    <property type="match status" value="1"/>
</dbReference>
<dbReference type="SUPFAM" id="SSF47741">
    <property type="entry name" value="CO dehydrogenase ISP C-domain like"/>
    <property type="match status" value="1"/>
</dbReference>
<dbReference type="InterPro" id="IPR006058">
    <property type="entry name" value="2Fe2S_fd_BS"/>
</dbReference>
<keyword evidence="4" id="KW-0408">Iron</keyword>
<evidence type="ECO:0000256" key="4">
    <source>
        <dbReference type="ARBA" id="ARBA00023004"/>
    </source>
</evidence>
<name>A0ABT6I8J8_9GAMM</name>
<dbReference type="InterPro" id="IPR036884">
    <property type="entry name" value="2Fe-2S-bd_dom_sf"/>
</dbReference>
<evidence type="ECO:0000256" key="5">
    <source>
        <dbReference type="ARBA" id="ARBA00023014"/>
    </source>
</evidence>
<keyword evidence="5" id="KW-0411">Iron-sulfur</keyword>
<dbReference type="PROSITE" id="PS51085">
    <property type="entry name" value="2FE2S_FER_2"/>
    <property type="match status" value="1"/>
</dbReference>
<dbReference type="PANTHER" id="PTHR44379">
    <property type="entry name" value="OXIDOREDUCTASE WITH IRON-SULFUR SUBUNIT"/>
    <property type="match status" value="1"/>
</dbReference>
<evidence type="ECO:0000313" key="8">
    <source>
        <dbReference type="Proteomes" id="UP001162135"/>
    </source>
</evidence>
<keyword evidence="1" id="KW-0001">2Fe-2S</keyword>
<protein>
    <submittedName>
        <fullName evidence="7">(2Fe-2S)-binding protein</fullName>
    </submittedName>
</protein>
<reference evidence="7" key="1">
    <citation type="journal article" date="2015" name="Antonie Van Leeuwenhoek">
        <title>Comparative 16S rRNA signatures and multilocus sequence analysis for the genus Salinicola and description of Salinicola acroporae sp. nov., isolated from coral Acropora digitifera.</title>
        <authorList>
            <person name="Lepcha R.T."/>
            <person name="Poddar A."/>
            <person name="Schumann P."/>
            <person name="Das S.K."/>
        </authorList>
    </citation>
    <scope>NUCLEOTIDE SEQUENCE</scope>
    <source>
        <strain evidence="7">S4-41</strain>
    </source>
</reference>
<dbReference type="InterPro" id="IPR001041">
    <property type="entry name" value="2Fe-2S_ferredoxin-type"/>
</dbReference>
<keyword evidence="2" id="KW-0479">Metal-binding</keyword>
<dbReference type="InterPro" id="IPR002888">
    <property type="entry name" value="2Fe-2S-bd"/>
</dbReference>
<evidence type="ECO:0000259" key="6">
    <source>
        <dbReference type="PROSITE" id="PS51085"/>
    </source>
</evidence>
<evidence type="ECO:0000256" key="2">
    <source>
        <dbReference type="ARBA" id="ARBA00022723"/>
    </source>
</evidence>
<dbReference type="InterPro" id="IPR012675">
    <property type="entry name" value="Beta-grasp_dom_sf"/>
</dbReference>
<dbReference type="PROSITE" id="PS00197">
    <property type="entry name" value="2FE2S_FER_1"/>
    <property type="match status" value="1"/>
</dbReference>
<comment type="caution">
    <text evidence="7">The sequence shown here is derived from an EMBL/GenBank/DDBJ whole genome shotgun (WGS) entry which is preliminary data.</text>
</comment>
<dbReference type="InterPro" id="IPR036010">
    <property type="entry name" value="2Fe-2S_ferredoxin-like_sf"/>
</dbReference>
<sequence length="164" mass="16994">MTDSIALRVNGQIRHLSLDPATPLLQVLRNDLCLNGPKYGCGLGQCGACSVLVEGRVARSCVISLGAVAGRDVVTLEGLGESGRLDPVQAAFVECQAAQCGYCLNGMIMTVRGLLNHCAQPSRDQIVSALKYNLCRCGTHVEILEAATLAAELDAAGVAPGGGE</sequence>
<keyword evidence="3" id="KW-0560">Oxidoreductase</keyword>
<dbReference type="SUPFAM" id="SSF54292">
    <property type="entry name" value="2Fe-2S ferredoxin-like"/>
    <property type="match status" value="1"/>
</dbReference>
<dbReference type="InterPro" id="IPR051452">
    <property type="entry name" value="Diverse_Oxidoreductases"/>
</dbReference>
<keyword evidence="8" id="KW-1185">Reference proteome</keyword>
<dbReference type="PANTHER" id="PTHR44379:SF6">
    <property type="entry name" value="BLR6046 PROTEIN"/>
    <property type="match status" value="1"/>
</dbReference>
<feature type="domain" description="2Fe-2S ferredoxin-type" evidence="6">
    <location>
        <begin position="3"/>
        <end position="79"/>
    </location>
</feature>
<dbReference type="EMBL" id="PGFS01000001">
    <property type="protein sequence ID" value="MDH4573991.1"/>
    <property type="molecule type" value="Genomic_DNA"/>
</dbReference>
<reference evidence="7" key="2">
    <citation type="submission" date="2017-11" db="EMBL/GenBank/DDBJ databases">
        <authorList>
            <person name="Das S.K."/>
        </authorList>
    </citation>
    <scope>NUCLEOTIDE SEQUENCE</scope>
    <source>
        <strain evidence="7">S4-41</strain>
    </source>
</reference>
<dbReference type="Pfam" id="PF00111">
    <property type="entry name" value="Fer2"/>
    <property type="match status" value="1"/>
</dbReference>
<evidence type="ECO:0000256" key="1">
    <source>
        <dbReference type="ARBA" id="ARBA00022714"/>
    </source>
</evidence>
<accession>A0ABT6I8J8</accession>
<gene>
    <name evidence="7" type="ORF">CUR86_17215</name>
</gene>